<reference evidence="2" key="1">
    <citation type="submission" date="2022-11" db="UniProtKB">
        <authorList>
            <consortium name="WormBaseParasite"/>
        </authorList>
    </citation>
    <scope>IDENTIFICATION</scope>
</reference>
<evidence type="ECO:0000313" key="1">
    <source>
        <dbReference type="Proteomes" id="UP000887580"/>
    </source>
</evidence>
<accession>A0AC35EYQ5</accession>
<dbReference type="WBParaSite" id="PS1159_v2.g1196.t1">
    <property type="protein sequence ID" value="PS1159_v2.g1196.t1"/>
    <property type="gene ID" value="PS1159_v2.g1196"/>
</dbReference>
<proteinExistence type="predicted"/>
<organism evidence="1 2">
    <name type="scientific">Panagrolaimus sp. PS1159</name>
    <dbReference type="NCBI Taxonomy" id="55785"/>
    <lineage>
        <taxon>Eukaryota</taxon>
        <taxon>Metazoa</taxon>
        <taxon>Ecdysozoa</taxon>
        <taxon>Nematoda</taxon>
        <taxon>Chromadorea</taxon>
        <taxon>Rhabditida</taxon>
        <taxon>Tylenchina</taxon>
        <taxon>Panagrolaimomorpha</taxon>
        <taxon>Panagrolaimoidea</taxon>
        <taxon>Panagrolaimidae</taxon>
        <taxon>Panagrolaimus</taxon>
    </lineage>
</organism>
<evidence type="ECO:0000313" key="2">
    <source>
        <dbReference type="WBParaSite" id="PS1159_v2.g1196.t1"/>
    </source>
</evidence>
<dbReference type="Proteomes" id="UP000887580">
    <property type="component" value="Unplaced"/>
</dbReference>
<name>A0AC35EYQ5_9BILA</name>
<sequence length="245" mass="27523">MLCVVVILAILVMVILLKNRGAPYRGRGGRNAGGYGASGGCSSADDLTTTSFCEAEPQLFSIPELEQLPSVPPKTSTNVRTNEYEIDVSKVKKADQYYIKWTGGSKKRKKFYTKKQAKDEYDSGSMFFCQTKLFKDEEIRTFDLDLEVEKLDQVAKDYYLSLVKGTAEIRLDSLNGNLRNDRPVIHFLDLIFSQAQRQGGNRFFMIKSNEKIERTPVVLKEGVTRSIRIIGEPSDMMAYGSNGSN</sequence>
<protein>
    <submittedName>
        <fullName evidence="2">Uncharacterized protein</fullName>
    </submittedName>
</protein>